<feature type="short sequence motif" description="DGA/G" evidence="4">
    <location>
        <begin position="221"/>
        <end position="223"/>
    </location>
</feature>
<keyword evidence="1 4" id="KW-0378">Hydrolase</keyword>
<dbReference type="Gene3D" id="3.40.1090.10">
    <property type="entry name" value="Cytosolic phospholipase A2 catalytic domain"/>
    <property type="match status" value="2"/>
</dbReference>
<dbReference type="EMBL" id="FXTK01000003">
    <property type="protein sequence ID" value="SMO52757.1"/>
    <property type="molecule type" value="Genomic_DNA"/>
</dbReference>
<dbReference type="GO" id="GO:0016042">
    <property type="term" value="P:lipid catabolic process"/>
    <property type="evidence" value="ECO:0007669"/>
    <property type="project" value="UniProtKB-UniRule"/>
</dbReference>
<dbReference type="InterPro" id="IPR002641">
    <property type="entry name" value="PNPLA_dom"/>
</dbReference>
<dbReference type="Proteomes" id="UP000319014">
    <property type="component" value="Unassembled WGS sequence"/>
</dbReference>
<evidence type="ECO:0000256" key="2">
    <source>
        <dbReference type="ARBA" id="ARBA00022963"/>
    </source>
</evidence>
<evidence type="ECO:0000256" key="4">
    <source>
        <dbReference type="PROSITE-ProRule" id="PRU01161"/>
    </source>
</evidence>
<reference evidence="6 7" key="1">
    <citation type="submission" date="2017-05" db="EMBL/GenBank/DDBJ databases">
        <authorList>
            <person name="Varghese N."/>
            <person name="Submissions S."/>
        </authorList>
    </citation>
    <scope>NUCLEOTIDE SEQUENCE [LARGE SCALE GENOMIC DNA]</scope>
    <source>
        <strain evidence="6 7">DSM 100094</strain>
    </source>
</reference>
<feature type="short sequence motif" description="GXSXG" evidence="4">
    <location>
        <begin position="55"/>
        <end position="59"/>
    </location>
</feature>
<name>A0A521BZZ5_9RHOB</name>
<dbReference type="PANTHER" id="PTHR14226">
    <property type="entry name" value="NEUROPATHY TARGET ESTERASE/SWISS CHEESE D.MELANOGASTER"/>
    <property type="match status" value="1"/>
</dbReference>
<dbReference type="InterPro" id="IPR050301">
    <property type="entry name" value="NTE"/>
</dbReference>
<keyword evidence="2 4" id="KW-0442">Lipid degradation</keyword>
<evidence type="ECO:0000313" key="7">
    <source>
        <dbReference type="Proteomes" id="UP000319014"/>
    </source>
</evidence>
<feature type="active site" description="Proton acceptor" evidence="4">
    <location>
        <position position="221"/>
    </location>
</feature>
<feature type="active site" description="Nucleophile" evidence="4">
    <location>
        <position position="57"/>
    </location>
</feature>
<keyword evidence="7" id="KW-1185">Reference proteome</keyword>
<organism evidence="6 7">
    <name type="scientific">Paracoccus laeviglucosivorans</name>
    <dbReference type="NCBI Taxonomy" id="1197861"/>
    <lineage>
        <taxon>Bacteria</taxon>
        <taxon>Pseudomonadati</taxon>
        <taxon>Pseudomonadota</taxon>
        <taxon>Alphaproteobacteria</taxon>
        <taxon>Rhodobacterales</taxon>
        <taxon>Paracoccaceae</taxon>
        <taxon>Paracoccus</taxon>
    </lineage>
</organism>
<dbReference type="PROSITE" id="PS51635">
    <property type="entry name" value="PNPLA"/>
    <property type="match status" value="1"/>
</dbReference>
<dbReference type="AlphaFoldDB" id="A0A521BZZ5"/>
<feature type="domain" description="PNPLA" evidence="5">
    <location>
        <begin position="23"/>
        <end position="234"/>
    </location>
</feature>
<evidence type="ECO:0000256" key="3">
    <source>
        <dbReference type="ARBA" id="ARBA00023098"/>
    </source>
</evidence>
<evidence type="ECO:0000259" key="5">
    <source>
        <dbReference type="PROSITE" id="PS51635"/>
    </source>
</evidence>
<gene>
    <name evidence="6" type="ORF">SAMN06265221_103287</name>
</gene>
<dbReference type="SUPFAM" id="SSF52151">
    <property type="entry name" value="FabD/lysophospholipase-like"/>
    <property type="match status" value="1"/>
</dbReference>
<dbReference type="PANTHER" id="PTHR14226:SF78">
    <property type="entry name" value="SLR0060 PROTEIN"/>
    <property type="match status" value="1"/>
</dbReference>
<evidence type="ECO:0000256" key="1">
    <source>
        <dbReference type="ARBA" id="ARBA00022801"/>
    </source>
</evidence>
<dbReference type="InterPro" id="IPR016035">
    <property type="entry name" value="Acyl_Trfase/lysoPLipase"/>
</dbReference>
<sequence>MLRCGDILRVTGTGVLMARRINLALQGGGAHGAFAWGVLERLLEDDGIEISGISGTSAGALNGAALAAGLASGPGRRGRDAARENLDYIWSQVSQLSDNRMVRWMHSMFPVPRGLQRLTEMISPIAWMESLTRVFSPYDYGPFYSNPLAAILREMPHPRLDTGRGPQLFVTATNVRTGRIRVFGGAEVTPDAIMASACLPTLFRAVEIDDPKTGRREAYWDGGYSGNPALFPLFHPDLPRDVVIVNINPMLRDVVPRTPGEIQDRINEISFNTSLLRELRAINFVKRLHGEDRLTGRPMKNVLVHMIMDDCLMTSLSAGSKLVPEPGLLGTMHEAGYRAADRFLAGDAENLGQRDSVDLPALFS</sequence>
<keyword evidence="3 4" id="KW-0443">Lipid metabolism</keyword>
<accession>A0A521BZZ5</accession>
<evidence type="ECO:0000313" key="6">
    <source>
        <dbReference type="EMBL" id="SMO52757.1"/>
    </source>
</evidence>
<feature type="short sequence motif" description="GXGXXG" evidence="4">
    <location>
        <begin position="27"/>
        <end position="32"/>
    </location>
</feature>
<dbReference type="GO" id="GO:0016787">
    <property type="term" value="F:hydrolase activity"/>
    <property type="evidence" value="ECO:0007669"/>
    <property type="project" value="UniProtKB-UniRule"/>
</dbReference>
<protein>
    <submittedName>
        <fullName evidence="6">NTE family protein</fullName>
    </submittedName>
</protein>
<dbReference type="Pfam" id="PF01734">
    <property type="entry name" value="Patatin"/>
    <property type="match status" value="1"/>
</dbReference>
<proteinExistence type="predicted"/>